<name>A0ABY7N9U3_ALCFA</name>
<organism evidence="1 2">
    <name type="scientific">Alcaligenes faecalis</name>
    <dbReference type="NCBI Taxonomy" id="511"/>
    <lineage>
        <taxon>Bacteria</taxon>
        <taxon>Pseudomonadati</taxon>
        <taxon>Pseudomonadota</taxon>
        <taxon>Betaproteobacteria</taxon>
        <taxon>Burkholderiales</taxon>
        <taxon>Alcaligenaceae</taxon>
        <taxon>Alcaligenes</taxon>
    </lineage>
</organism>
<accession>A0ABY7N9U3</accession>
<dbReference type="RefSeq" id="WP_270119884.1">
    <property type="nucleotide sequence ID" value="NZ_CP096916.1"/>
</dbReference>
<protein>
    <submittedName>
        <fullName evidence="1">Uncharacterized protein</fullName>
    </submittedName>
</protein>
<sequence>MSFENVFGMSEDEFVEAVSESAFQQLKLDDVVDSVKNEISVSDFFKACEAAGISDLEIRWAGLRTLSERGLMVFSEETLQWLALDDVVADVESEISVSDFLKECEKVGINDVECCKAGLLALVERGLLREDNLMKQQIKAEELINNVDTPLCEEQFVAKFAAAGVTDSEVLDNALDWLSVCGLLTQQTH</sequence>
<dbReference type="EMBL" id="CP096916">
    <property type="protein sequence ID" value="WBM39991.1"/>
    <property type="molecule type" value="Genomic_DNA"/>
</dbReference>
<evidence type="ECO:0000313" key="1">
    <source>
        <dbReference type="EMBL" id="WBM39991.1"/>
    </source>
</evidence>
<reference evidence="1 2" key="1">
    <citation type="submission" date="2022-05" db="EMBL/GenBank/DDBJ databases">
        <title>Complete sequence of strain NY11312.</title>
        <authorList>
            <person name="Zhou D."/>
        </authorList>
    </citation>
    <scope>NUCLEOTIDE SEQUENCE [LARGE SCALE GENOMIC DNA]</scope>
    <source>
        <strain evidence="1 2">NY11312</strain>
    </source>
</reference>
<gene>
    <name evidence="1" type="ORF">M2J83_09325</name>
</gene>
<dbReference type="Proteomes" id="UP001211866">
    <property type="component" value="Chromosome"/>
</dbReference>
<evidence type="ECO:0000313" key="2">
    <source>
        <dbReference type="Proteomes" id="UP001211866"/>
    </source>
</evidence>
<proteinExistence type="predicted"/>
<keyword evidence="2" id="KW-1185">Reference proteome</keyword>